<dbReference type="AlphaFoldDB" id="A0A8H4RP36"/>
<proteinExistence type="predicted"/>
<comment type="caution">
    <text evidence="2">The sequence shown here is derived from an EMBL/GenBank/DDBJ whole genome shotgun (WGS) entry which is preliminary data.</text>
</comment>
<organism evidence="2 3">
    <name type="scientific">Cudoniella acicularis</name>
    <dbReference type="NCBI Taxonomy" id="354080"/>
    <lineage>
        <taxon>Eukaryota</taxon>
        <taxon>Fungi</taxon>
        <taxon>Dikarya</taxon>
        <taxon>Ascomycota</taxon>
        <taxon>Pezizomycotina</taxon>
        <taxon>Leotiomycetes</taxon>
        <taxon>Helotiales</taxon>
        <taxon>Tricladiaceae</taxon>
        <taxon>Cudoniella</taxon>
    </lineage>
</organism>
<name>A0A8H4RP36_9HELO</name>
<dbReference type="PANTHER" id="PTHR33112">
    <property type="entry name" value="DOMAIN PROTEIN, PUTATIVE-RELATED"/>
    <property type="match status" value="1"/>
</dbReference>
<accession>A0A8H4RP36</accession>
<dbReference type="Pfam" id="PF06985">
    <property type="entry name" value="HET"/>
    <property type="match status" value="1"/>
</dbReference>
<protein>
    <recommendedName>
        <fullName evidence="1">Heterokaryon incompatibility domain-containing protein</fullName>
    </recommendedName>
</protein>
<dbReference type="Proteomes" id="UP000566819">
    <property type="component" value="Unassembled WGS sequence"/>
</dbReference>
<dbReference type="OrthoDB" id="3595582at2759"/>
<dbReference type="PANTHER" id="PTHR33112:SF16">
    <property type="entry name" value="HETEROKARYON INCOMPATIBILITY DOMAIN-CONTAINING PROTEIN"/>
    <property type="match status" value="1"/>
</dbReference>
<dbReference type="InterPro" id="IPR010730">
    <property type="entry name" value="HET"/>
</dbReference>
<evidence type="ECO:0000313" key="2">
    <source>
        <dbReference type="EMBL" id="KAF4632319.1"/>
    </source>
</evidence>
<dbReference type="EMBL" id="JAAMPI010000357">
    <property type="protein sequence ID" value="KAF4632319.1"/>
    <property type="molecule type" value="Genomic_DNA"/>
</dbReference>
<feature type="domain" description="Heterokaryon incompatibility" evidence="1">
    <location>
        <begin position="114"/>
        <end position="262"/>
    </location>
</feature>
<evidence type="ECO:0000313" key="3">
    <source>
        <dbReference type="Proteomes" id="UP000566819"/>
    </source>
</evidence>
<reference evidence="2 3" key="1">
    <citation type="submission" date="2020-03" db="EMBL/GenBank/DDBJ databases">
        <title>Draft Genome Sequence of Cudoniella acicularis.</title>
        <authorList>
            <person name="Buettner E."/>
            <person name="Kellner H."/>
        </authorList>
    </citation>
    <scope>NUCLEOTIDE SEQUENCE [LARGE SCALE GENOMIC DNA]</scope>
    <source>
        <strain evidence="2 3">DSM 108380</strain>
    </source>
</reference>
<keyword evidence="3" id="KW-1185">Reference proteome</keyword>
<gene>
    <name evidence="2" type="ORF">G7Y89_g5799</name>
</gene>
<evidence type="ECO:0000259" key="1">
    <source>
        <dbReference type="Pfam" id="PF06985"/>
    </source>
</evidence>
<sequence>MRHGLLGGSLRIFCGHDSLEWQDPEAEADCYLDLATTDDNQGALYLRGRLIDADPASSSTHQIIRTWLRECDMHHVQCRPPSQLVLPTRLVDVGTDNNSRVKLIHTRCGELQNYVALSYCWGTAQTLATTRENLATYKDEIPFERLPKTIKDAITITRDLGIQFLWVDVLCIVQDSLDGEDWQRESAKMGDIYGNAYVTIAAENSESCNDGFLHERNQARAAPLQEIPLHLPNGELRGSVFICAPIVDEDCFLMRRAWAFQEQRLSRRVLHYRTGGLNLCCREGTWFESVALSFGNTLEHQHFNAIRPVSISSRSQTENHRDWLRSIEVYSSRSMTKASDKLPAISGYAHEVHKSVGGLYLAGIWERYLAFGLLWVANKDENSIPQASRERAPSWSWAAIDGRVSYYWPLSRIKEESLLGPHLNLVSHQINLNGLDPMGEVVEGALTVSGYLKKVSWLPPPSRSSGVSITSSDTWYRFPEFEWGKCLFDCHNAEMPDNLWCLVVIMEMKSANCLVLDHAGCEGKYRRVGLARLRRVTDMQALLSSFDVSTITIV</sequence>